<dbReference type="InterPro" id="IPR011793">
    <property type="entry name" value="YbdK"/>
</dbReference>
<dbReference type="RefSeq" id="WP_085853996.1">
    <property type="nucleotide sequence ID" value="NZ_FOPF01000005.1"/>
</dbReference>
<dbReference type="InterPro" id="IPR006336">
    <property type="entry name" value="GCS2"/>
</dbReference>
<dbReference type="SUPFAM" id="SSF55931">
    <property type="entry name" value="Glutamine synthetase/guanido kinase"/>
    <property type="match status" value="1"/>
</dbReference>
<dbReference type="STRING" id="315423.SAMN04488020_10557"/>
<protein>
    <recommendedName>
        <fullName evidence="4">Putative glutamate--cysteine ligase 2</fullName>
        <ecNumber evidence="4">6.3.2.2</ecNumber>
    </recommendedName>
    <alternativeName>
        <fullName evidence="4">Gamma-glutamylcysteine synthetase 2</fullName>
        <shortName evidence="4">GCS 2</shortName>
        <shortName evidence="4">Gamma-GCS 2</shortName>
    </alternativeName>
</protein>
<dbReference type="InterPro" id="IPR050141">
    <property type="entry name" value="GCL_type2/YbdK_subfam"/>
</dbReference>
<dbReference type="PANTHER" id="PTHR36510:SF1">
    <property type="entry name" value="GLUTAMATE--CYSTEINE LIGASE 2-RELATED"/>
    <property type="match status" value="1"/>
</dbReference>
<evidence type="ECO:0000313" key="6">
    <source>
        <dbReference type="Proteomes" id="UP000193870"/>
    </source>
</evidence>
<dbReference type="GO" id="GO:0005524">
    <property type="term" value="F:ATP binding"/>
    <property type="evidence" value="ECO:0007669"/>
    <property type="project" value="UniProtKB-KW"/>
</dbReference>
<keyword evidence="1 4" id="KW-0436">Ligase</keyword>
<keyword evidence="3 4" id="KW-0067">ATP-binding</keyword>
<evidence type="ECO:0000313" key="5">
    <source>
        <dbReference type="EMBL" id="SLN45950.1"/>
    </source>
</evidence>
<gene>
    <name evidence="5" type="primary">ybdK</name>
    <name evidence="5" type="ORF">PAM7066_02002</name>
</gene>
<dbReference type="NCBIfam" id="NF010039">
    <property type="entry name" value="PRK13515.1"/>
    <property type="match status" value="1"/>
</dbReference>
<sequence length="374" mass="42062">MTDGTPFSLGIEEEYLLVDATSFDLAEAPEAMIRECKHRLGDRVSPEFLRCQIEVGTRVCTSIAEAGGELRHLRAVIADVARAHGLTPISAACHPTARWSDQTHRNRERYNQLREELAAVGDRMLICGMHVHVGLPDPDQRIDVMNQLSWFLPHLLALSSSSPFWQGQDTGLASYRIGVFDALPRTGLPPRFDSWSAYRRFADTLIGAGLIEDASKIWWDLRPSDKFPTIETRICEAYPDVEWTLTLAAAIQATSRFLWRSHARKHSWRSYDNALIGENRWRARRYGTEGGLVDFGAGAIKSMDQLVEEWIALIAEDAEALGCLAEVERLRRMLTDGTSAERQRRVHEDALAAGKDSDAAFREVVRDLAARFTE</sequence>
<comment type="catalytic activity">
    <reaction evidence="4">
        <text>L-cysteine + L-glutamate + ATP = gamma-L-glutamyl-L-cysteine + ADP + phosphate + H(+)</text>
        <dbReference type="Rhea" id="RHEA:13285"/>
        <dbReference type="ChEBI" id="CHEBI:15378"/>
        <dbReference type="ChEBI" id="CHEBI:29985"/>
        <dbReference type="ChEBI" id="CHEBI:30616"/>
        <dbReference type="ChEBI" id="CHEBI:35235"/>
        <dbReference type="ChEBI" id="CHEBI:43474"/>
        <dbReference type="ChEBI" id="CHEBI:58173"/>
        <dbReference type="ChEBI" id="CHEBI:456216"/>
        <dbReference type="EC" id="6.3.2.2"/>
    </reaction>
</comment>
<dbReference type="GO" id="GO:0042398">
    <property type="term" value="P:modified amino acid biosynthetic process"/>
    <property type="evidence" value="ECO:0007669"/>
    <property type="project" value="InterPro"/>
</dbReference>
<dbReference type="EC" id="6.3.2.2" evidence="4"/>
<evidence type="ECO:0000256" key="1">
    <source>
        <dbReference type="ARBA" id="ARBA00022598"/>
    </source>
</evidence>
<dbReference type="HAMAP" id="MF_01609">
    <property type="entry name" value="Glu_cys_ligase_2"/>
    <property type="match status" value="1"/>
</dbReference>
<keyword evidence="6" id="KW-1185">Reference proteome</keyword>
<name>A0A1Y5SQH5_9RHOB</name>
<dbReference type="OrthoDB" id="9769628at2"/>
<dbReference type="EMBL" id="FWFV01000005">
    <property type="protein sequence ID" value="SLN45950.1"/>
    <property type="molecule type" value="Genomic_DNA"/>
</dbReference>
<comment type="function">
    <text evidence="4">ATP-dependent carboxylate-amine ligase which exhibits weak glutamate--cysteine ligase activity.</text>
</comment>
<comment type="similarity">
    <text evidence="4">Belongs to the glutamate--cysteine ligase type 2 family. YbdK subfamily.</text>
</comment>
<evidence type="ECO:0000256" key="2">
    <source>
        <dbReference type="ARBA" id="ARBA00022741"/>
    </source>
</evidence>
<reference evidence="5 6" key="1">
    <citation type="submission" date="2017-03" db="EMBL/GenBank/DDBJ databases">
        <authorList>
            <person name="Afonso C.L."/>
            <person name="Miller P.J."/>
            <person name="Scott M.A."/>
            <person name="Spackman E."/>
            <person name="Goraichik I."/>
            <person name="Dimitrov K.M."/>
            <person name="Suarez D.L."/>
            <person name="Swayne D.E."/>
        </authorList>
    </citation>
    <scope>NUCLEOTIDE SEQUENCE [LARGE SCALE GENOMIC DNA]</scope>
    <source>
        <strain evidence="5 6">CECT 7066</strain>
    </source>
</reference>
<dbReference type="Gene3D" id="3.30.590.20">
    <property type="match status" value="1"/>
</dbReference>
<dbReference type="NCBIfam" id="TIGR02050">
    <property type="entry name" value="gshA_cyan_rel"/>
    <property type="match status" value="1"/>
</dbReference>
<accession>A0A1Y5SQH5</accession>
<dbReference type="AlphaFoldDB" id="A0A1Y5SQH5"/>
<proteinExistence type="inferred from homology"/>
<keyword evidence="2 4" id="KW-0547">Nucleotide-binding</keyword>
<evidence type="ECO:0000256" key="4">
    <source>
        <dbReference type="HAMAP-Rule" id="MF_01609"/>
    </source>
</evidence>
<dbReference type="PANTHER" id="PTHR36510">
    <property type="entry name" value="GLUTAMATE--CYSTEINE LIGASE 2-RELATED"/>
    <property type="match status" value="1"/>
</dbReference>
<dbReference type="InterPro" id="IPR014746">
    <property type="entry name" value="Gln_synth/guanido_kin_cat_dom"/>
</dbReference>
<dbReference type="Pfam" id="PF04107">
    <property type="entry name" value="GCS2"/>
    <property type="match status" value="1"/>
</dbReference>
<organism evidence="5 6">
    <name type="scientific">Palleronia marisminoris</name>
    <dbReference type="NCBI Taxonomy" id="315423"/>
    <lineage>
        <taxon>Bacteria</taxon>
        <taxon>Pseudomonadati</taxon>
        <taxon>Pseudomonadota</taxon>
        <taxon>Alphaproteobacteria</taxon>
        <taxon>Rhodobacterales</taxon>
        <taxon>Roseobacteraceae</taxon>
        <taxon>Palleronia</taxon>
    </lineage>
</organism>
<dbReference type="GO" id="GO:0004357">
    <property type="term" value="F:glutamate-cysteine ligase activity"/>
    <property type="evidence" value="ECO:0007669"/>
    <property type="project" value="UniProtKB-EC"/>
</dbReference>
<dbReference type="Proteomes" id="UP000193870">
    <property type="component" value="Unassembled WGS sequence"/>
</dbReference>
<evidence type="ECO:0000256" key="3">
    <source>
        <dbReference type="ARBA" id="ARBA00022840"/>
    </source>
</evidence>